<evidence type="ECO:0000313" key="2">
    <source>
        <dbReference type="EMBL" id="MDX3701627.1"/>
    </source>
</evidence>
<dbReference type="EMBL" id="JARAYU010000005">
    <property type="protein sequence ID" value="MDX3701627.1"/>
    <property type="molecule type" value="Genomic_DNA"/>
</dbReference>
<evidence type="ECO:0000313" key="3">
    <source>
        <dbReference type="Proteomes" id="UP001271274"/>
    </source>
</evidence>
<protein>
    <submittedName>
        <fullName evidence="2">Uncharacterized protein</fullName>
    </submittedName>
</protein>
<evidence type="ECO:0000256" key="1">
    <source>
        <dbReference type="SAM" id="MobiDB-lite"/>
    </source>
</evidence>
<dbReference type="Proteomes" id="UP001271274">
    <property type="component" value="Unassembled WGS sequence"/>
</dbReference>
<accession>A0ABU4NHQ5</accession>
<name>A0ABU4NHQ5_9ACTN</name>
<comment type="caution">
    <text evidence="2">The sequence shown here is derived from an EMBL/GenBank/DDBJ whole genome shotgun (WGS) entry which is preliminary data.</text>
</comment>
<dbReference type="RefSeq" id="WP_319062337.1">
    <property type="nucleotide sequence ID" value="NZ_JARAYT010000005.1"/>
</dbReference>
<gene>
    <name evidence="2" type="ORF">PV662_18010</name>
</gene>
<sequence>MPLQRERQPIQIPTQPLREVSDRPEPFTAHLMEGLRGERARRRIAQDDPALAEVAAVRFDRDPVTPVPGEPFSCGLPGEPVQLAVQADGVVQVDDDWVLLPDDVDVFFLVGALARMVVDPSPRFAGEAGVEGVDDVGVLQLSEDCEGDLLGADGQGLTWMVAVVTVAFCGMSRFWVTRSLGRFGTPSRRTASAPGRD</sequence>
<reference evidence="2 3" key="1">
    <citation type="journal article" date="2023" name="Microb. Genom.">
        <title>Mesoterricola silvestris gen. nov., sp. nov., Mesoterricola sediminis sp. nov., Geothrix oryzae sp. nov., Geothrix edaphica sp. nov., Geothrix rubra sp. nov., and Geothrix limicola sp. nov., six novel members of Acidobacteriota isolated from soils.</title>
        <authorList>
            <person name="Weisberg A.J."/>
            <person name="Pearce E."/>
            <person name="Kramer C.G."/>
            <person name="Chang J.H."/>
            <person name="Clarke C.R."/>
        </authorList>
    </citation>
    <scope>NUCLEOTIDE SEQUENCE [LARGE SCALE GENOMIC DNA]</scope>
    <source>
        <strain evidence="2 3">ID09-01A</strain>
    </source>
</reference>
<feature type="region of interest" description="Disordered" evidence="1">
    <location>
        <begin position="1"/>
        <end position="24"/>
    </location>
</feature>
<keyword evidence="3" id="KW-1185">Reference proteome</keyword>
<organism evidence="2 3">
    <name type="scientific">Streptomyces europaeiscabiei</name>
    <dbReference type="NCBI Taxonomy" id="146819"/>
    <lineage>
        <taxon>Bacteria</taxon>
        <taxon>Bacillati</taxon>
        <taxon>Actinomycetota</taxon>
        <taxon>Actinomycetes</taxon>
        <taxon>Kitasatosporales</taxon>
        <taxon>Streptomycetaceae</taxon>
        <taxon>Streptomyces</taxon>
    </lineage>
</organism>
<proteinExistence type="predicted"/>